<dbReference type="EMBL" id="AMQN01045029">
    <property type="status" value="NOT_ANNOTATED_CDS"/>
    <property type="molecule type" value="Genomic_DNA"/>
</dbReference>
<dbReference type="EMBL" id="AMQN01036525">
    <property type="status" value="NOT_ANNOTATED_CDS"/>
    <property type="molecule type" value="Genomic_DNA"/>
</dbReference>
<name>R7VJS3_CAPTE</name>
<dbReference type="HOGENOM" id="CLU_204946_0_0_1"/>
<proteinExistence type="predicted"/>
<dbReference type="AlphaFoldDB" id="R7VJS3"/>
<protein>
    <recommendedName>
        <fullName evidence="5">Reverse transcriptase domain-containing protein</fullName>
    </recommendedName>
</protein>
<evidence type="ECO:0000313" key="1">
    <source>
        <dbReference type="EMBL" id="ELU04169.1"/>
    </source>
</evidence>
<dbReference type="OrthoDB" id="6243574at2759"/>
<sequence>LSLVSVVDKISRAFKQGEVTISVLLDFQKIFDTVQHKILLSKLLRYKIAAPLIV</sequence>
<dbReference type="EnsemblMetazoa" id="CapteT71628">
    <property type="protein sequence ID" value="CapteP71628"/>
    <property type="gene ID" value="CapteG71628"/>
</dbReference>
<dbReference type="EnsemblMetazoa" id="CapteT71008">
    <property type="protein sequence ID" value="CapteP71008"/>
    <property type="gene ID" value="CapteG71008"/>
</dbReference>
<evidence type="ECO:0000313" key="3">
    <source>
        <dbReference type="EnsemblMetazoa" id="CapteP71008"/>
    </source>
</evidence>
<evidence type="ECO:0000313" key="4">
    <source>
        <dbReference type="Proteomes" id="UP000014760"/>
    </source>
</evidence>
<accession>R7VJS3</accession>
<reference evidence="2 4" key="2">
    <citation type="journal article" date="2013" name="Nature">
        <title>Insights into bilaterian evolution from three spiralian genomes.</title>
        <authorList>
            <person name="Simakov O."/>
            <person name="Marletaz F."/>
            <person name="Cho S.J."/>
            <person name="Edsinger-Gonzales E."/>
            <person name="Havlak P."/>
            <person name="Hellsten U."/>
            <person name="Kuo D.H."/>
            <person name="Larsson T."/>
            <person name="Lv J."/>
            <person name="Arendt D."/>
            <person name="Savage R."/>
            <person name="Osoegawa K."/>
            <person name="de Jong P."/>
            <person name="Grimwood J."/>
            <person name="Chapman J.A."/>
            <person name="Shapiro H."/>
            <person name="Aerts A."/>
            <person name="Otillar R.P."/>
            <person name="Terry A.Y."/>
            <person name="Boore J.L."/>
            <person name="Grigoriev I.V."/>
            <person name="Lindberg D.R."/>
            <person name="Seaver E.C."/>
            <person name="Weisblat D.A."/>
            <person name="Putnam N.H."/>
            <person name="Rokhsar D.S."/>
        </authorList>
    </citation>
    <scope>NUCLEOTIDE SEQUENCE</scope>
    <source>
        <strain evidence="2 4">I ESC-2004</strain>
    </source>
</reference>
<dbReference type="EMBL" id="KB302610">
    <property type="protein sequence ID" value="ELU04169.1"/>
    <property type="molecule type" value="Genomic_DNA"/>
</dbReference>
<organism evidence="2">
    <name type="scientific">Capitella teleta</name>
    <name type="common">Polychaete worm</name>
    <dbReference type="NCBI Taxonomy" id="283909"/>
    <lineage>
        <taxon>Eukaryota</taxon>
        <taxon>Metazoa</taxon>
        <taxon>Spiralia</taxon>
        <taxon>Lophotrochozoa</taxon>
        <taxon>Annelida</taxon>
        <taxon>Polychaeta</taxon>
        <taxon>Sedentaria</taxon>
        <taxon>Scolecida</taxon>
        <taxon>Capitellidae</taxon>
        <taxon>Capitella</taxon>
    </lineage>
</organism>
<feature type="non-terminal residue" evidence="2">
    <location>
        <position position="1"/>
    </location>
</feature>
<keyword evidence="4" id="KW-1185">Reference proteome</keyword>
<dbReference type="Proteomes" id="UP000014760">
    <property type="component" value="Unassembled WGS sequence"/>
</dbReference>
<reference evidence="3" key="3">
    <citation type="submission" date="2015-06" db="UniProtKB">
        <authorList>
            <consortium name="EnsemblMetazoa"/>
        </authorList>
    </citation>
    <scope>IDENTIFICATION</scope>
</reference>
<dbReference type="EMBL" id="KB292978">
    <property type="protein sequence ID" value="ELU16726.1"/>
    <property type="molecule type" value="Genomic_DNA"/>
</dbReference>
<feature type="non-terminal residue" evidence="2">
    <location>
        <position position="54"/>
    </location>
</feature>
<reference evidence="4" key="1">
    <citation type="submission" date="2012-12" db="EMBL/GenBank/DDBJ databases">
        <authorList>
            <person name="Hellsten U."/>
            <person name="Grimwood J."/>
            <person name="Chapman J.A."/>
            <person name="Shapiro H."/>
            <person name="Aerts A."/>
            <person name="Otillar R.P."/>
            <person name="Terry A.Y."/>
            <person name="Boore J.L."/>
            <person name="Simakov O."/>
            <person name="Marletaz F."/>
            <person name="Cho S.-J."/>
            <person name="Edsinger-Gonzales E."/>
            <person name="Havlak P."/>
            <person name="Kuo D.-H."/>
            <person name="Larsson T."/>
            <person name="Lv J."/>
            <person name="Arendt D."/>
            <person name="Savage R."/>
            <person name="Osoegawa K."/>
            <person name="de Jong P."/>
            <person name="Lindberg D.R."/>
            <person name="Seaver E.C."/>
            <person name="Weisblat D.A."/>
            <person name="Putnam N.H."/>
            <person name="Grigoriev I.V."/>
            <person name="Rokhsar D.S."/>
        </authorList>
    </citation>
    <scope>NUCLEOTIDE SEQUENCE</scope>
    <source>
        <strain evidence="4">I ESC-2004</strain>
    </source>
</reference>
<gene>
    <name evidence="2" type="ORF">CAPTEDRAFT_71008</name>
    <name evidence="1" type="ORF">CAPTEDRAFT_71628</name>
</gene>
<evidence type="ECO:0008006" key="5">
    <source>
        <dbReference type="Google" id="ProtNLM"/>
    </source>
</evidence>
<evidence type="ECO:0000313" key="2">
    <source>
        <dbReference type="EMBL" id="ELU16726.1"/>
    </source>
</evidence>